<organism evidence="3 4">
    <name type="scientific">Acinetobacter soli NIPH 2899</name>
    <dbReference type="NCBI Taxonomy" id="1217677"/>
    <lineage>
        <taxon>Bacteria</taxon>
        <taxon>Pseudomonadati</taxon>
        <taxon>Pseudomonadota</taxon>
        <taxon>Gammaproteobacteria</taxon>
        <taxon>Moraxellales</taxon>
        <taxon>Moraxellaceae</taxon>
        <taxon>Acinetobacter</taxon>
    </lineage>
</organism>
<evidence type="ECO:0000259" key="2">
    <source>
        <dbReference type="Pfam" id="PF09335"/>
    </source>
</evidence>
<proteinExistence type="predicted"/>
<gene>
    <name evidence="3" type="ORF">F950_01411</name>
</gene>
<dbReference type="InterPro" id="IPR051311">
    <property type="entry name" value="DedA_domain"/>
</dbReference>
<evidence type="ECO:0000256" key="1">
    <source>
        <dbReference type="SAM" id="Phobius"/>
    </source>
</evidence>
<dbReference type="PANTHER" id="PTHR42709:SF4">
    <property type="entry name" value="INNER MEMBRANE PROTEIN YQAA"/>
    <property type="match status" value="1"/>
</dbReference>
<keyword evidence="1" id="KW-1133">Transmembrane helix</keyword>
<evidence type="ECO:0000313" key="4">
    <source>
        <dbReference type="Proteomes" id="UP000018433"/>
    </source>
</evidence>
<dbReference type="EMBL" id="APPV01000008">
    <property type="protein sequence ID" value="ENV60690.1"/>
    <property type="molecule type" value="Genomic_DNA"/>
</dbReference>
<name>A0ABP2UAB7_9GAMM</name>
<feature type="transmembrane region" description="Helical" evidence="1">
    <location>
        <begin position="46"/>
        <end position="66"/>
    </location>
</feature>
<sequence length="150" mass="17137">MIHLTQYSMMQYLALFISAFGAATLLPLQSEAVLFSFLALKQQPAVVLLLVATVGNVLGSCVNWWLGIKIEQFKHKKWFPVSQQHMQKAQTIYHRYGFYSLLLSWVPIIGDPITLIAGVLKENFYRFLLMVTIAKAGRYLCIYLLYLGVM</sequence>
<dbReference type="PANTHER" id="PTHR42709">
    <property type="entry name" value="ALKALINE PHOSPHATASE LIKE PROTEIN"/>
    <property type="match status" value="1"/>
</dbReference>
<keyword evidence="4" id="KW-1185">Reference proteome</keyword>
<comment type="caution">
    <text evidence="3">The sequence shown here is derived from an EMBL/GenBank/DDBJ whole genome shotgun (WGS) entry which is preliminary data.</text>
</comment>
<protein>
    <recommendedName>
        <fullName evidence="2">VTT domain-containing protein</fullName>
    </recommendedName>
</protein>
<feature type="transmembrane region" description="Helical" evidence="1">
    <location>
        <begin position="124"/>
        <end position="146"/>
    </location>
</feature>
<feature type="domain" description="VTT" evidence="2">
    <location>
        <begin position="37"/>
        <end position="143"/>
    </location>
</feature>
<reference evidence="3 4" key="1">
    <citation type="submission" date="2013-02" db="EMBL/GenBank/DDBJ databases">
        <title>The Genome Sequence of Acinetobacter soli NIPH 2899.</title>
        <authorList>
            <consortium name="The Broad Institute Genome Sequencing Platform"/>
            <consortium name="The Broad Institute Genome Sequencing Center for Infectious Disease"/>
            <person name="Cerqueira G."/>
            <person name="Feldgarden M."/>
            <person name="Courvalin P."/>
            <person name="Perichon B."/>
            <person name="Grillot-Courvalin C."/>
            <person name="Clermont D."/>
            <person name="Rocha E."/>
            <person name="Yoon E.-J."/>
            <person name="Nemec A."/>
            <person name="Walker B."/>
            <person name="Young S.K."/>
            <person name="Zeng Q."/>
            <person name="Gargeya S."/>
            <person name="Fitzgerald M."/>
            <person name="Haas B."/>
            <person name="Abouelleil A."/>
            <person name="Alvarado L."/>
            <person name="Arachchi H.M."/>
            <person name="Berlin A.M."/>
            <person name="Chapman S.B."/>
            <person name="Dewar J."/>
            <person name="Goldberg J."/>
            <person name="Griggs A."/>
            <person name="Gujja S."/>
            <person name="Hansen M."/>
            <person name="Howarth C."/>
            <person name="Imamovic A."/>
            <person name="Larimer J."/>
            <person name="McCowan C."/>
            <person name="Murphy C."/>
            <person name="Neiman D."/>
            <person name="Pearson M."/>
            <person name="Priest M."/>
            <person name="Roberts A."/>
            <person name="Saif S."/>
            <person name="Shea T."/>
            <person name="Sisk P."/>
            <person name="Sykes S."/>
            <person name="Wortman J."/>
            <person name="Nusbaum C."/>
            <person name="Birren B."/>
        </authorList>
    </citation>
    <scope>NUCLEOTIDE SEQUENCE [LARGE SCALE GENOMIC DNA]</scope>
    <source>
        <strain evidence="3 4">NIPH 2899</strain>
    </source>
</reference>
<keyword evidence="1" id="KW-0812">Transmembrane</keyword>
<feature type="transmembrane region" description="Helical" evidence="1">
    <location>
        <begin position="96"/>
        <end position="118"/>
    </location>
</feature>
<dbReference type="InterPro" id="IPR032816">
    <property type="entry name" value="VTT_dom"/>
</dbReference>
<dbReference type="Proteomes" id="UP000018433">
    <property type="component" value="Unassembled WGS sequence"/>
</dbReference>
<accession>A0ABP2UAB7</accession>
<dbReference type="Pfam" id="PF09335">
    <property type="entry name" value="VTT_dom"/>
    <property type="match status" value="1"/>
</dbReference>
<evidence type="ECO:0000313" key="3">
    <source>
        <dbReference type="EMBL" id="ENV60690.1"/>
    </source>
</evidence>
<keyword evidence="1" id="KW-0472">Membrane</keyword>